<feature type="region of interest" description="Disordered" evidence="1">
    <location>
        <begin position="195"/>
        <end position="232"/>
    </location>
</feature>
<organism evidence="2 3">
    <name type="scientific">Sphagnum jensenii</name>
    <dbReference type="NCBI Taxonomy" id="128206"/>
    <lineage>
        <taxon>Eukaryota</taxon>
        <taxon>Viridiplantae</taxon>
        <taxon>Streptophyta</taxon>
        <taxon>Embryophyta</taxon>
        <taxon>Bryophyta</taxon>
        <taxon>Sphagnophytina</taxon>
        <taxon>Sphagnopsida</taxon>
        <taxon>Sphagnales</taxon>
        <taxon>Sphagnaceae</taxon>
        <taxon>Sphagnum</taxon>
    </lineage>
</organism>
<feature type="compositionally biased region" description="Low complexity" evidence="1">
    <location>
        <begin position="202"/>
        <end position="211"/>
    </location>
</feature>
<gene>
    <name evidence="2" type="ORF">CSSPJE1EN1_LOCUS7960</name>
</gene>
<evidence type="ECO:0000313" key="3">
    <source>
        <dbReference type="Proteomes" id="UP001497444"/>
    </source>
</evidence>
<dbReference type="EMBL" id="OZ020110">
    <property type="protein sequence ID" value="CAK9262482.1"/>
    <property type="molecule type" value="Genomic_DNA"/>
</dbReference>
<reference evidence="2" key="1">
    <citation type="submission" date="2024-02" db="EMBL/GenBank/DDBJ databases">
        <authorList>
            <consortium name="ELIXIR-Norway"/>
            <consortium name="Elixir Norway"/>
        </authorList>
    </citation>
    <scope>NUCLEOTIDE SEQUENCE</scope>
</reference>
<sequence length="315" mass="34258">MATKMADQENINMSSKAKQCIPLLNILGFAADLVSLLPATQDVAGLLPCPLVKAFTLLGGDAILGACNFGIHNQILLHLKFLDPDFYRTYCTAQEAYSTLNGAAKALTAAKSAIAGWKNPVVPNKTMIPSSIIKLEEGQQWLASMVKVVPFLLYTVEQAASLVAELMFVTLDLLEMGADDTQLQISQVSCSKIQQSPGFCQSPRSPRSPLRSPRRQRARKQESSAHFSPSLSSSSEAQISNLQASFNKLVHRVIRLGQMMLTSKAVCSSTISFLAIAYKESLLPLLAKGMHKSLKSNLITRSFTLSFFVCGWTLG</sequence>
<keyword evidence="3" id="KW-1185">Reference proteome</keyword>
<accession>A0ABP0WAD4</accession>
<name>A0ABP0WAD4_9BRYO</name>
<evidence type="ECO:0000256" key="1">
    <source>
        <dbReference type="SAM" id="MobiDB-lite"/>
    </source>
</evidence>
<dbReference type="Proteomes" id="UP001497444">
    <property type="component" value="Chromosome 15"/>
</dbReference>
<proteinExistence type="predicted"/>
<protein>
    <submittedName>
        <fullName evidence="2">Uncharacterized protein</fullName>
    </submittedName>
</protein>
<evidence type="ECO:0000313" key="2">
    <source>
        <dbReference type="EMBL" id="CAK9262482.1"/>
    </source>
</evidence>